<dbReference type="PANTHER" id="PTHR33254">
    <property type="entry name" value="4-HYDROXY-4-METHYL-2-OXOGLUTARATE ALDOLASE 3-RELATED"/>
    <property type="match status" value="1"/>
</dbReference>
<dbReference type="GO" id="GO:0046872">
    <property type="term" value="F:metal ion binding"/>
    <property type="evidence" value="ECO:0007669"/>
    <property type="project" value="UniProtKB-KW"/>
</dbReference>
<dbReference type="InterPro" id="IPR005493">
    <property type="entry name" value="RraA/RraA-like"/>
</dbReference>
<keyword evidence="5" id="KW-0460">Magnesium</keyword>
<feature type="binding site" evidence="5">
    <location>
        <position position="122"/>
    </location>
    <ligand>
        <name>substrate</name>
    </ligand>
</feature>
<keyword evidence="5" id="KW-0479">Metal-binding</keyword>
<comment type="cofactor">
    <cofactor evidence="1">
        <name>a divalent metal cation</name>
        <dbReference type="ChEBI" id="CHEBI:60240"/>
    </cofactor>
</comment>
<evidence type="ECO:0000256" key="1">
    <source>
        <dbReference type="ARBA" id="ARBA00001968"/>
    </source>
</evidence>
<dbReference type="Pfam" id="PF03737">
    <property type="entry name" value="RraA-like"/>
    <property type="match status" value="1"/>
</dbReference>
<gene>
    <name evidence="6" type="primary">proA_1</name>
    <name evidence="6" type="ORF">ETAA8_54230</name>
</gene>
<evidence type="ECO:0000256" key="5">
    <source>
        <dbReference type="PIRSR" id="PIRSR605493-1"/>
    </source>
</evidence>
<protein>
    <recommendedName>
        <fullName evidence="2">Putative 4-hydroxy-4-methyl-2-oxoglutarate aldolase</fullName>
    </recommendedName>
    <alternativeName>
        <fullName evidence="3">Regulator of ribonuclease activity homolog</fullName>
    </alternativeName>
    <alternativeName>
        <fullName evidence="4">RraA-like protein</fullName>
    </alternativeName>
</protein>
<reference evidence="6 7" key="1">
    <citation type="submission" date="2019-02" db="EMBL/GenBank/DDBJ databases">
        <title>Deep-cultivation of Planctomycetes and their phenomic and genomic characterization uncovers novel biology.</title>
        <authorList>
            <person name="Wiegand S."/>
            <person name="Jogler M."/>
            <person name="Boedeker C."/>
            <person name="Pinto D."/>
            <person name="Vollmers J."/>
            <person name="Rivas-Marin E."/>
            <person name="Kohn T."/>
            <person name="Peeters S.H."/>
            <person name="Heuer A."/>
            <person name="Rast P."/>
            <person name="Oberbeckmann S."/>
            <person name="Bunk B."/>
            <person name="Jeske O."/>
            <person name="Meyerdierks A."/>
            <person name="Storesund J.E."/>
            <person name="Kallscheuer N."/>
            <person name="Luecker S."/>
            <person name="Lage O.M."/>
            <person name="Pohl T."/>
            <person name="Merkel B.J."/>
            <person name="Hornburger P."/>
            <person name="Mueller R.-W."/>
            <person name="Bruemmer F."/>
            <person name="Labrenz M."/>
            <person name="Spormann A.M."/>
            <person name="Op den Camp H."/>
            <person name="Overmann J."/>
            <person name="Amann R."/>
            <person name="Jetten M.S.M."/>
            <person name="Mascher T."/>
            <person name="Medema M.H."/>
            <person name="Devos D.P."/>
            <person name="Kaster A.-K."/>
            <person name="Ovreas L."/>
            <person name="Rohde M."/>
            <person name="Galperin M.Y."/>
            <person name="Jogler C."/>
        </authorList>
    </citation>
    <scope>NUCLEOTIDE SEQUENCE [LARGE SCALE GENOMIC DNA]</scope>
    <source>
        <strain evidence="6 7">ETA_A8</strain>
    </source>
</reference>
<proteinExistence type="predicted"/>
<dbReference type="RefSeq" id="WP_145095537.1">
    <property type="nucleotide sequence ID" value="NZ_CP036274.1"/>
</dbReference>
<sequence length="222" mass="24078">MPAPNDQPITLALMRQVFYSAVVCDALDAMGYPHQSPRVQLKPLTTTGVLIGRCKTTLWADMAHPDPQPYDLELKAVDTCQPDDVLIAAAGGSMRSGLWGELLSTAARRSGCVGTIVDGAVRDVNKMSAMGFPIWARGTCLYDSKDRNRVIDIDVPVEIDGVRFSPGDLVVADIDGIVVVPREIEDKVVQYAWNKVNDENVVRQAIADGMTATAAFQKYGVL</sequence>
<feature type="binding site" evidence="5">
    <location>
        <begin position="100"/>
        <end position="103"/>
    </location>
    <ligand>
        <name>substrate</name>
    </ligand>
</feature>
<dbReference type="AlphaFoldDB" id="A0A517YJ98"/>
<evidence type="ECO:0000256" key="4">
    <source>
        <dbReference type="ARBA" id="ARBA00030169"/>
    </source>
</evidence>
<organism evidence="6 7">
    <name type="scientific">Anatilimnocola aggregata</name>
    <dbReference type="NCBI Taxonomy" id="2528021"/>
    <lineage>
        <taxon>Bacteria</taxon>
        <taxon>Pseudomonadati</taxon>
        <taxon>Planctomycetota</taxon>
        <taxon>Planctomycetia</taxon>
        <taxon>Pirellulales</taxon>
        <taxon>Pirellulaceae</taxon>
        <taxon>Anatilimnocola</taxon>
    </lineage>
</organism>
<feature type="binding site" evidence="5">
    <location>
        <position position="123"/>
    </location>
    <ligand>
        <name>substrate</name>
    </ligand>
</feature>
<dbReference type="InterPro" id="IPR036704">
    <property type="entry name" value="RraA/RraA-like_sf"/>
</dbReference>
<dbReference type="EMBL" id="CP036274">
    <property type="protein sequence ID" value="QDU30303.1"/>
    <property type="molecule type" value="Genomic_DNA"/>
</dbReference>
<dbReference type="Gene3D" id="3.50.30.40">
    <property type="entry name" value="Ribonuclease E inhibitor RraA/RraA-like"/>
    <property type="match status" value="1"/>
</dbReference>
<dbReference type="KEGG" id="aagg:ETAA8_54230"/>
<dbReference type="CDD" id="cd16841">
    <property type="entry name" value="RraA_family"/>
    <property type="match status" value="1"/>
</dbReference>
<evidence type="ECO:0000256" key="3">
    <source>
        <dbReference type="ARBA" id="ARBA00029596"/>
    </source>
</evidence>
<accession>A0A517YJ98</accession>
<dbReference type="OrthoDB" id="9784786at2"/>
<evidence type="ECO:0000256" key="2">
    <source>
        <dbReference type="ARBA" id="ARBA00016549"/>
    </source>
</evidence>
<evidence type="ECO:0000313" key="7">
    <source>
        <dbReference type="Proteomes" id="UP000315017"/>
    </source>
</evidence>
<dbReference type="PANTHER" id="PTHR33254:SF4">
    <property type="entry name" value="4-HYDROXY-4-METHYL-2-OXOGLUTARATE ALDOLASE 3-RELATED"/>
    <property type="match status" value="1"/>
</dbReference>
<evidence type="ECO:0000313" key="6">
    <source>
        <dbReference type="EMBL" id="QDU30303.1"/>
    </source>
</evidence>
<name>A0A517YJ98_9BACT</name>
<comment type="cofactor">
    <cofactor evidence="5">
        <name>Mg(2+)</name>
        <dbReference type="ChEBI" id="CHEBI:18420"/>
    </cofactor>
</comment>
<dbReference type="SUPFAM" id="SSF89562">
    <property type="entry name" value="RraA-like"/>
    <property type="match status" value="1"/>
</dbReference>
<dbReference type="Proteomes" id="UP000315017">
    <property type="component" value="Chromosome"/>
</dbReference>
<keyword evidence="7" id="KW-1185">Reference proteome</keyword>